<dbReference type="Proteomes" id="UP000037043">
    <property type="component" value="Unassembled WGS sequence"/>
</dbReference>
<dbReference type="EMBL" id="LHUR01000005">
    <property type="protein sequence ID" value="KOA21540.1"/>
    <property type="molecule type" value="Genomic_DNA"/>
</dbReference>
<accession>A0A0L6ZEZ0</accession>
<comment type="caution">
    <text evidence="1">The sequence shown here is derived from an EMBL/GenBank/DDBJ whole genome shotgun (WGS) entry which is preliminary data.</text>
</comment>
<dbReference type="AlphaFoldDB" id="A0A0L6ZEZ0"/>
<dbReference type="PANTHER" id="PTHR35368:SF1">
    <property type="entry name" value="HYDROPEROXIDE REDUCTASE"/>
    <property type="match status" value="1"/>
</dbReference>
<keyword evidence="1" id="KW-0560">Oxidoreductase</keyword>
<name>A0A0L6ZEZ0_9CLOT</name>
<dbReference type="STRING" id="36844.SAMN04488501_1059"/>
<organism evidence="1 2">
    <name type="scientific">Clostridium homopropionicum DSM 5847</name>
    <dbReference type="NCBI Taxonomy" id="1121318"/>
    <lineage>
        <taxon>Bacteria</taxon>
        <taxon>Bacillati</taxon>
        <taxon>Bacillota</taxon>
        <taxon>Clostridia</taxon>
        <taxon>Eubacteriales</taxon>
        <taxon>Clostridiaceae</taxon>
        <taxon>Clostridium</taxon>
    </lineage>
</organism>
<dbReference type="EC" id="1.11.1.-" evidence="1"/>
<keyword evidence="2" id="KW-1185">Reference proteome</keyword>
<proteinExistence type="predicted"/>
<dbReference type="Gene3D" id="3.30.300.20">
    <property type="match status" value="1"/>
</dbReference>
<dbReference type="RefSeq" id="WP_052219809.1">
    <property type="nucleotide sequence ID" value="NZ_LHUR01000005.1"/>
</dbReference>
<dbReference type="GO" id="GO:0004601">
    <property type="term" value="F:peroxidase activity"/>
    <property type="evidence" value="ECO:0007669"/>
    <property type="project" value="UniProtKB-KW"/>
</dbReference>
<evidence type="ECO:0000313" key="1">
    <source>
        <dbReference type="EMBL" id="KOA21540.1"/>
    </source>
</evidence>
<keyword evidence="1" id="KW-0575">Peroxidase</keyword>
<dbReference type="Pfam" id="PF02566">
    <property type="entry name" value="OsmC"/>
    <property type="match status" value="1"/>
</dbReference>
<evidence type="ECO:0000313" key="2">
    <source>
        <dbReference type="Proteomes" id="UP000037043"/>
    </source>
</evidence>
<dbReference type="PANTHER" id="PTHR35368">
    <property type="entry name" value="HYDROPEROXIDE REDUCTASE"/>
    <property type="match status" value="1"/>
</dbReference>
<dbReference type="InterPro" id="IPR036102">
    <property type="entry name" value="OsmC/Ohrsf"/>
</dbReference>
<protein>
    <submittedName>
        <fullName evidence="1">Hydroperoxide reductase</fullName>
        <ecNumber evidence="1">1.11.1.-</ecNumber>
    </submittedName>
</protein>
<dbReference type="InterPro" id="IPR018247">
    <property type="entry name" value="EF_Hand_1_Ca_BS"/>
</dbReference>
<dbReference type="SUPFAM" id="SSF82784">
    <property type="entry name" value="OsmC-like"/>
    <property type="match status" value="1"/>
</dbReference>
<gene>
    <name evidence="1" type="ORF">CLHOM_02110</name>
</gene>
<dbReference type="InterPro" id="IPR003718">
    <property type="entry name" value="OsmC/Ohr_fam"/>
</dbReference>
<dbReference type="PROSITE" id="PS00018">
    <property type="entry name" value="EF_HAND_1"/>
    <property type="match status" value="1"/>
</dbReference>
<dbReference type="InterPro" id="IPR015946">
    <property type="entry name" value="KH_dom-like_a/b"/>
</dbReference>
<dbReference type="InterPro" id="IPR052924">
    <property type="entry name" value="OsmC/Ohr_hydroprdx_reductase"/>
</dbReference>
<reference evidence="2" key="1">
    <citation type="submission" date="2015-08" db="EMBL/GenBank/DDBJ databases">
        <title>Genome sequence of the strict anaerobe Clostridium homopropionicum LuHBu1 (DSM 5847T).</title>
        <authorList>
            <person name="Poehlein A."/>
            <person name="Beck M."/>
            <person name="Schiel-Bengelsdorf B."/>
            <person name="Bengelsdorf F.R."/>
            <person name="Daniel R."/>
            <person name="Duerre P."/>
        </authorList>
    </citation>
    <scope>NUCLEOTIDE SEQUENCE [LARGE SCALE GENOMIC DNA]</scope>
    <source>
        <strain evidence="2">DSM 5847</strain>
    </source>
</reference>
<dbReference type="PATRIC" id="fig|1121318.3.peg.210"/>
<sequence length="147" mass="16164">MPMTTFKAIARKKEGLAVEAEARDFKVLIDEPEELGGTNRGMNPVELLLCSLGACQTIVASAFAGEFGINLEDFWVEVEGDLDTDGFLGLADVRMGYSNIRFNMHIKSDASEETIKEFVEFIEKRCPVGDSIGNGVKLDKAKITIEK</sequence>